<gene>
    <name evidence="8" type="ORF">JCM10512_3122</name>
</gene>
<dbReference type="SUPFAM" id="SSF46689">
    <property type="entry name" value="Homeodomain-like"/>
    <property type="match status" value="1"/>
</dbReference>
<reference evidence="8 9" key="1">
    <citation type="journal article" date="2014" name="Genome Announc.">
        <title>Draft Genome Sequence of Bacteroides reticulotermitis Strain JCM 10512T, Isolated from the Gut of a Termite.</title>
        <authorList>
            <person name="Yuki M."/>
            <person name="Oshima K."/>
            <person name="Suda W."/>
            <person name="Sakamoto M."/>
            <person name="Iida T."/>
            <person name="Hattori M."/>
            <person name="Ohkuma M."/>
        </authorList>
    </citation>
    <scope>NUCLEOTIDE SEQUENCE [LARGE SCALE GENOMIC DNA]</scope>
    <source>
        <strain evidence="8 9">JCM 10512</strain>
    </source>
</reference>
<dbReference type="PANTHER" id="PTHR43547">
    <property type="entry name" value="TWO-COMPONENT HISTIDINE KINASE"/>
    <property type="match status" value="1"/>
</dbReference>
<dbReference type="PRINTS" id="PR00032">
    <property type="entry name" value="HTHARAC"/>
</dbReference>
<protein>
    <submittedName>
        <fullName evidence="8">DNA-binding response regulator</fullName>
    </submittedName>
</protein>
<sequence length="289" mass="33079">MDLKPDGMEDVSSEIDSGLNPDEVVLASPVGKKEDGRKKLLLVEDNKEFRTFLKEQLEDYYQIIEAGDGEEGAKCAIEENPDLIISDIMMPKVDGIELCRRIKTNVHTSHIPVILLTARTADDIKINSYEVGADSYMAKPFNFDMLMVRIEKLIEQQEKRKQEFRKNIEVNPSAITITSVDEQLIQKSLEYIEKNMDNPEYGVEELSRDLGMVRMSLYRKLQSITGNTPTDFIRSIRLKRAAQLLQGSRLPIVEIANQVGFSSPSYFSKCFREMFGMLPKQYAEEHRTK</sequence>
<comment type="caution">
    <text evidence="8">The sequence shown here is derived from an EMBL/GenBank/DDBJ whole genome shotgun (WGS) entry which is preliminary data.</text>
</comment>
<dbReference type="PROSITE" id="PS00041">
    <property type="entry name" value="HTH_ARAC_FAMILY_1"/>
    <property type="match status" value="1"/>
</dbReference>
<proteinExistence type="predicted"/>
<keyword evidence="3 8" id="KW-0238">DNA-binding</keyword>
<dbReference type="InterPro" id="IPR018060">
    <property type="entry name" value="HTH_AraC"/>
</dbReference>
<evidence type="ECO:0000256" key="4">
    <source>
        <dbReference type="ARBA" id="ARBA00023163"/>
    </source>
</evidence>
<feature type="domain" description="HTH araC/xylS-type" evidence="6">
    <location>
        <begin position="186"/>
        <end position="285"/>
    </location>
</feature>
<dbReference type="SUPFAM" id="SSF52172">
    <property type="entry name" value="CheY-like"/>
    <property type="match status" value="1"/>
</dbReference>
<dbReference type="AlphaFoldDB" id="W4UVX8"/>
<dbReference type="Gene3D" id="1.10.10.60">
    <property type="entry name" value="Homeodomain-like"/>
    <property type="match status" value="2"/>
</dbReference>
<keyword evidence="9" id="KW-1185">Reference proteome</keyword>
<dbReference type="CDD" id="cd17574">
    <property type="entry name" value="REC_OmpR"/>
    <property type="match status" value="1"/>
</dbReference>
<evidence type="ECO:0000256" key="3">
    <source>
        <dbReference type="ARBA" id="ARBA00023125"/>
    </source>
</evidence>
<dbReference type="Pfam" id="PF12833">
    <property type="entry name" value="HTH_18"/>
    <property type="match status" value="1"/>
</dbReference>
<dbReference type="InterPro" id="IPR020449">
    <property type="entry name" value="Tscrpt_reg_AraC-type_HTH"/>
</dbReference>
<dbReference type="PANTHER" id="PTHR43547:SF2">
    <property type="entry name" value="HYBRID SIGNAL TRANSDUCTION HISTIDINE KINASE C"/>
    <property type="match status" value="1"/>
</dbReference>
<dbReference type="GO" id="GO:0003700">
    <property type="term" value="F:DNA-binding transcription factor activity"/>
    <property type="evidence" value="ECO:0007669"/>
    <property type="project" value="InterPro"/>
</dbReference>
<dbReference type="InterPro" id="IPR009057">
    <property type="entry name" value="Homeodomain-like_sf"/>
</dbReference>
<dbReference type="PROSITE" id="PS50110">
    <property type="entry name" value="RESPONSE_REGULATORY"/>
    <property type="match status" value="1"/>
</dbReference>
<dbReference type="InterPro" id="IPR011006">
    <property type="entry name" value="CheY-like_superfamily"/>
</dbReference>
<dbReference type="SMART" id="SM00342">
    <property type="entry name" value="HTH_ARAC"/>
    <property type="match status" value="1"/>
</dbReference>
<keyword evidence="1 5" id="KW-0597">Phosphoprotein</keyword>
<keyword evidence="4" id="KW-0804">Transcription</keyword>
<evidence type="ECO:0000256" key="1">
    <source>
        <dbReference type="ARBA" id="ARBA00022553"/>
    </source>
</evidence>
<name>W4UVX8_9BACE</name>
<dbReference type="GO" id="GO:0000155">
    <property type="term" value="F:phosphorelay sensor kinase activity"/>
    <property type="evidence" value="ECO:0007669"/>
    <property type="project" value="TreeGrafter"/>
</dbReference>
<dbReference type="FunFam" id="3.40.50.2300:FF:000138">
    <property type="entry name" value="Two-component system sensor histidine kinase/response regulator"/>
    <property type="match status" value="1"/>
</dbReference>
<organism evidence="8 9">
    <name type="scientific">Bacteroides reticulotermitis JCM 10512</name>
    <dbReference type="NCBI Taxonomy" id="1445607"/>
    <lineage>
        <taxon>Bacteria</taxon>
        <taxon>Pseudomonadati</taxon>
        <taxon>Bacteroidota</taxon>
        <taxon>Bacteroidia</taxon>
        <taxon>Bacteroidales</taxon>
        <taxon>Bacteroidaceae</taxon>
        <taxon>Bacteroides</taxon>
    </lineage>
</organism>
<dbReference type="Gene3D" id="3.40.50.2300">
    <property type="match status" value="1"/>
</dbReference>
<dbReference type="STRING" id="1445607.JCM10512_3122"/>
<evidence type="ECO:0000256" key="5">
    <source>
        <dbReference type="PROSITE-ProRule" id="PRU00169"/>
    </source>
</evidence>
<evidence type="ECO:0000313" key="9">
    <source>
        <dbReference type="Proteomes" id="UP000019131"/>
    </source>
</evidence>
<dbReference type="InterPro" id="IPR001789">
    <property type="entry name" value="Sig_transdc_resp-reg_receiver"/>
</dbReference>
<evidence type="ECO:0000256" key="2">
    <source>
        <dbReference type="ARBA" id="ARBA00023015"/>
    </source>
</evidence>
<dbReference type="SMART" id="SM00448">
    <property type="entry name" value="REC"/>
    <property type="match status" value="1"/>
</dbReference>
<feature type="domain" description="Response regulatory" evidence="7">
    <location>
        <begin position="39"/>
        <end position="154"/>
    </location>
</feature>
<evidence type="ECO:0000259" key="7">
    <source>
        <dbReference type="PROSITE" id="PS50110"/>
    </source>
</evidence>
<dbReference type="FunFam" id="1.10.10.60:FF:000284">
    <property type="entry name" value="Two-component system sensor histidine kinase/response regulator"/>
    <property type="match status" value="1"/>
</dbReference>
<dbReference type="InterPro" id="IPR018062">
    <property type="entry name" value="HTH_AraC-typ_CS"/>
</dbReference>
<evidence type="ECO:0000259" key="6">
    <source>
        <dbReference type="PROSITE" id="PS01124"/>
    </source>
</evidence>
<dbReference type="GO" id="GO:0043565">
    <property type="term" value="F:sequence-specific DNA binding"/>
    <property type="evidence" value="ECO:0007669"/>
    <property type="project" value="InterPro"/>
</dbReference>
<dbReference type="PROSITE" id="PS01124">
    <property type="entry name" value="HTH_ARAC_FAMILY_2"/>
    <property type="match status" value="1"/>
</dbReference>
<dbReference type="Proteomes" id="UP000019131">
    <property type="component" value="Unassembled WGS sequence"/>
</dbReference>
<feature type="modified residue" description="4-aspartylphosphate" evidence="5">
    <location>
        <position position="87"/>
    </location>
</feature>
<dbReference type="EMBL" id="BAIV01000019">
    <property type="protein sequence ID" value="GAE84758.1"/>
    <property type="molecule type" value="Genomic_DNA"/>
</dbReference>
<evidence type="ECO:0000313" key="8">
    <source>
        <dbReference type="EMBL" id="GAE84758.1"/>
    </source>
</evidence>
<dbReference type="Pfam" id="PF00072">
    <property type="entry name" value="Response_reg"/>
    <property type="match status" value="1"/>
</dbReference>
<keyword evidence="2" id="KW-0805">Transcription regulation</keyword>
<accession>W4UVX8</accession>